<dbReference type="Pfam" id="PF18844">
    <property type="entry name" value="baeRF_family2"/>
    <property type="match status" value="1"/>
</dbReference>
<name>A0ABP9QSV8_9PSEU</name>
<organism evidence="1 2">
    <name type="scientific">Pseudonocardia eucalypti</name>
    <dbReference type="NCBI Taxonomy" id="648755"/>
    <lineage>
        <taxon>Bacteria</taxon>
        <taxon>Bacillati</taxon>
        <taxon>Actinomycetota</taxon>
        <taxon>Actinomycetes</taxon>
        <taxon>Pseudonocardiales</taxon>
        <taxon>Pseudonocardiaceae</taxon>
        <taxon>Pseudonocardia</taxon>
    </lineage>
</organism>
<dbReference type="InterPro" id="IPR040701">
    <property type="entry name" value="Bact_RF_family2"/>
</dbReference>
<dbReference type="RefSeq" id="WP_185059767.1">
    <property type="nucleotide sequence ID" value="NZ_BAABJP010000037.1"/>
</dbReference>
<reference evidence="2" key="1">
    <citation type="journal article" date="2019" name="Int. J. Syst. Evol. Microbiol.">
        <title>The Global Catalogue of Microorganisms (GCM) 10K type strain sequencing project: providing services to taxonomists for standard genome sequencing and annotation.</title>
        <authorList>
            <consortium name="The Broad Institute Genomics Platform"/>
            <consortium name="The Broad Institute Genome Sequencing Center for Infectious Disease"/>
            <person name="Wu L."/>
            <person name="Ma J."/>
        </authorList>
    </citation>
    <scope>NUCLEOTIDE SEQUENCE [LARGE SCALE GENOMIC DNA]</scope>
    <source>
        <strain evidence="2">JCM 18303</strain>
    </source>
</reference>
<accession>A0ABP9QSV8</accession>
<gene>
    <name evidence="1" type="ORF">GCM10023321_58890</name>
</gene>
<proteinExistence type="predicted"/>
<sequence length="377" mass="40036">MRLNWLREVVRAAGPFATVYLDGSHQDPGATQAIELAWRDARAGLRSDGADEATLGALDDVVASIARAERRDPGWTGWLLVAAEGTVRLCRALPHAPDPPRARWAMVPDVLPALIELPEPVELVLAVVDAQGAEISVGQHVRQLDTGRHPLHPVHGGGLAHLPMRRRVEENQRASARRVAHALEAEVSNVGGDLLVLAGETQSRSRVYRELTGRARAVVEQAEHGGRAPGSDDDALAEEVARLVDGRIADERRTAFERWQRHAGGHEHMAVEGLQPVFDAFQAGLVDALYLDPSALAGREAWIGAEPGQVSAVPEPLLELGLCASGPVPSADALVRAAAGTGSTLHLLDEEGADLVERRPVDGVGAILRAETAGGTG</sequence>
<dbReference type="Proteomes" id="UP001428817">
    <property type="component" value="Unassembled WGS sequence"/>
</dbReference>
<evidence type="ECO:0000313" key="2">
    <source>
        <dbReference type="Proteomes" id="UP001428817"/>
    </source>
</evidence>
<dbReference type="EMBL" id="BAABJP010000037">
    <property type="protein sequence ID" value="GAA5166977.1"/>
    <property type="molecule type" value="Genomic_DNA"/>
</dbReference>
<protein>
    <recommendedName>
        <fullName evidence="3">Peptide chain release factor 1</fullName>
    </recommendedName>
</protein>
<comment type="caution">
    <text evidence="1">The sequence shown here is derived from an EMBL/GenBank/DDBJ whole genome shotgun (WGS) entry which is preliminary data.</text>
</comment>
<evidence type="ECO:0008006" key="3">
    <source>
        <dbReference type="Google" id="ProtNLM"/>
    </source>
</evidence>
<keyword evidence="2" id="KW-1185">Reference proteome</keyword>
<evidence type="ECO:0000313" key="1">
    <source>
        <dbReference type="EMBL" id="GAA5166977.1"/>
    </source>
</evidence>